<reference evidence="1 2" key="1">
    <citation type="submission" date="2018-09" db="EMBL/GenBank/DDBJ databases">
        <title>Phylogeny of the Shewanellaceae, and recommendation for two new genera, Pseudoshewanella and Parashewanella.</title>
        <authorList>
            <person name="Wang G."/>
        </authorList>
    </citation>
    <scope>NUCLEOTIDE SEQUENCE [LARGE SCALE GENOMIC DNA]</scope>
    <source>
        <strain evidence="1 2">C51</strain>
    </source>
</reference>
<name>A0A3L8Q1I5_9GAMM</name>
<sequence length="310" mass="33146">MMCGAAAGGPTGALLGGLAPTVSRTIKCGFSQFFNCGTNESRAVALSRKAFNLGVTAGLSYVINPVGSASVHFCSFLGAYVASDVTVWASNSVLNKAGVAKDSNIRLAVNLVLGGVASHYGARAGATIGQYRIRIKLGGPEVCQYYPGEDVELKVGIEQNGKSAGSIIKIKAKAGEHSYYCGEECIKYNIESDGKQLSFTGKELFCGELTKPEQVGSGFLCFEYQVINEKHEVVGTAKVYCEPKCFDFSDSSKIPKDIVHGMRLISDEESQSIAETVSDKIDKHYKKTGGRMEQSCKRAAQLTQCDIKLV</sequence>
<proteinExistence type="predicted"/>
<accession>A0A3L8Q1I5</accession>
<dbReference type="Proteomes" id="UP000281474">
    <property type="component" value="Unassembled WGS sequence"/>
</dbReference>
<dbReference type="AlphaFoldDB" id="A0A3L8Q1I5"/>
<keyword evidence="2" id="KW-1185">Reference proteome</keyword>
<evidence type="ECO:0000313" key="2">
    <source>
        <dbReference type="Proteomes" id="UP000281474"/>
    </source>
</evidence>
<dbReference type="EMBL" id="QZEI01000004">
    <property type="protein sequence ID" value="RLV61330.1"/>
    <property type="molecule type" value="Genomic_DNA"/>
</dbReference>
<organism evidence="1 2">
    <name type="scientific">Parashewanella curva</name>
    <dbReference type="NCBI Taxonomy" id="2338552"/>
    <lineage>
        <taxon>Bacteria</taxon>
        <taxon>Pseudomonadati</taxon>
        <taxon>Pseudomonadota</taxon>
        <taxon>Gammaproteobacteria</taxon>
        <taxon>Alteromonadales</taxon>
        <taxon>Shewanellaceae</taxon>
        <taxon>Parashewanella</taxon>
    </lineage>
</organism>
<comment type="caution">
    <text evidence="1">The sequence shown here is derived from an EMBL/GenBank/DDBJ whole genome shotgun (WGS) entry which is preliminary data.</text>
</comment>
<evidence type="ECO:0000313" key="1">
    <source>
        <dbReference type="EMBL" id="RLV61330.1"/>
    </source>
</evidence>
<protein>
    <submittedName>
        <fullName evidence="1">Uncharacterized protein</fullName>
    </submittedName>
</protein>
<gene>
    <name evidence="1" type="ORF">D5018_02300</name>
</gene>